<dbReference type="EMBL" id="JABAIL010000121">
    <property type="protein sequence ID" value="NLR95177.1"/>
    <property type="molecule type" value="Genomic_DNA"/>
</dbReference>
<protein>
    <submittedName>
        <fullName evidence="1">Uncharacterized protein</fullName>
    </submittedName>
</protein>
<sequence>MISCSTISNENKDDKSSNDKIDLLKETQQEIIYSEIKGTLNEIPPNGNYLFDVAFSEWNGKSLGEKVTVIIKNGSVKVIYTVGEGNLTAKIGEVLDQGIIFKHKSGVWIIGKDESDKSIEEIGGCTGGPTIIDFKNKKYWMC</sequence>
<gene>
    <name evidence="1" type="ORF">HGP29_28545</name>
</gene>
<dbReference type="AlphaFoldDB" id="A0A7X8XZH3"/>
<proteinExistence type="predicted"/>
<evidence type="ECO:0000313" key="2">
    <source>
        <dbReference type="Proteomes" id="UP000585050"/>
    </source>
</evidence>
<organism evidence="1 2">
    <name type="scientific">Flammeovirga agarivorans</name>
    <dbReference type="NCBI Taxonomy" id="2726742"/>
    <lineage>
        <taxon>Bacteria</taxon>
        <taxon>Pseudomonadati</taxon>
        <taxon>Bacteroidota</taxon>
        <taxon>Cytophagia</taxon>
        <taxon>Cytophagales</taxon>
        <taxon>Flammeovirgaceae</taxon>
        <taxon>Flammeovirga</taxon>
    </lineage>
</organism>
<evidence type="ECO:0000313" key="1">
    <source>
        <dbReference type="EMBL" id="NLR95177.1"/>
    </source>
</evidence>
<comment type="caution">
    <text evidence="1">The sequence shown here is derived from an EMBL/GenBank/DDBJ whole genome shotgun (WGS) entry which is preliminary data.</text>
</comment>
<reference evidence="1 2" key="1">
    <citation type="submission" date="2020-04" db="EMBL/GenBank/DDBJ databases">
        <title>Flammeovirga sp. SR4, a novel species isolated from seawater.</title>
        <authorList>
            <person name="Wang X."/>
        </authorList>
    </citation>
    <scope>NUCLEOTIDE SEQUENCE [LARGE SCALE GENOMIC DNA]</scope>
    <source>
        <strain evidence="1 2">SR4</strain>
    </source>
</reference>
<dbReference type="Proteomes" id="UP000585050">
    <property type="component" value="Unassembled WGS sequence"/>
</dbReference>
<name>A0A7X8XZH3_9BACT</name>
<keyword evidence="2" id="KW-1185">Reference proteome</keyword>
<accession>A0A7X8XZH3</accession>